<feature type="region of interest" description="Disordered" evidence="1">
    <location>
        <begin position="212"/>
        <end position="252"/>
    </location>
</feature>
<dbReference type="PANTHER" id="PTHR33527:SF53">
    <property type="entry name" value="OS10G0561000 PROTEIN"/>
    <property type="match status" value="1"/>
</dbReference>
<comment type="caution">
    <text evidence="2">The sequence shown here is derived from an EMBL/GenBank/DDBJ whole genome shotgun (WGS) entry which is preliminary data.</text>
</comment>
<dbReference type="Proteomes" id="UP000652761">
    <property type="component" value="Unassembled WGS sequence"/>
</dbReference>
<gene>
    <name evidence="2" type="ORF">Taro_038082</name>
</gene>
<feature type="compositionally biased region" description="Polar residues" evidence="1">
    <location>
        <begin position="1"/>
        <end position="22"/>
    </location>
</feature>
<keyword evidence="3" id="KW-1185">Reference proteome</keyword>
<reference evidence="2" key="1">
    <citation type="submission" date="2017-07" db="EMBL/GenBank/DDBJ databases">
        <title>Taro Niue Genome Assembly and Annotation.</title>
        <authorList>
            <person name="Atibalentja N."/>
            <person name="Keating K."/>
            <person name="Fields C.J."/>
        </authorList>
    </citation>
    <scope>NUCLEOTIDE SEQUENCE</scope>
    <source>
        <strain evidence="2">Niue_2</strain>
        <tissue evidence="2">Leaf</tissue>
    </source>
</reference>
<organism evidence="2 3">
    <name type="scientific">Colocasia esculenta</name>
    <name type="common">Wild taro</name>
    <name type="synonym">Arum esculentum</name>
    <dbReference type="NCBI Taxonomy" id="4460"/>
    <lineage>
        <taxon>Eukaryota</taxon>
        <taxon>Viridiplantae</taxon>
        <taxon>Streptophyta</taxon>
        <taxon>Embryophyta</taxon>
        <taxon>Tracheophyta</taxon>
        <taxon>Spermatophyta</taxon>
        <taxon>Magnoliopsida</taxon>
        <taxon>Liliopsida</taxon>
        <taxon>Araceae</taxon>
        <taxon>Aroideae</taxon>
        <taxon>Colocasieae</taxon>
        <taxon>Colocasia</taxon>
    </lineage>
</organism>
<sequence length="303" mass="33091">MAASGSSAPKINSSSTEETNAHTNTSGTITITTSTTATISTTNANSNRNEAPDFPGVVNLISFFSTERRLFIRLSKPLNQDAEKCKVIMALWLWLDAIGHRGFIRQAHASSDSVLTQFVREATLCMECLLGQQVLTRLDTIEIPLTAWLLEEPINLRFFVYHRDVIMRGILYILDNVCRVVFDDKVLLSVAEDSLNSYHQLVMASGFVKYHPSGRGRRDAAAPEASEGKGKGKEIDVASQPPSPATAQGKAPVLSVNADHEPVLGPSFRASPASQPMEQRAAFISFTSGQHVPQDEIAQFFNA</sequence>
<evidence type="ECO:0000313" key="3">
    <source>
        <dbReference type="Proteomes" id="UP000652761"/>
    </source>
</evidence>
<evidence type="ECO:0000313" key="2">
    <source>
        <dbReference type="EMBL" id="MQM05271.1"/>
    </source>
</evidence>
<dbReference type="AlphaFoldDB" id="A0A843WI49"/>
<name>A0A843WI49_COLES</name>
<protein>
    <submittedName>
        <fullName evidence="2">Uncharacterized protein</fullName>
    </submittedName>
</protein>
<feature type="compositionally biased region" description="Basic and acidic residues" evidence="1">
    <location>
        <begin position="216"/>
        <end position="236"/>
    </location>
</feature>
<proteinExistence type="predicted"/>
<dbReference type="PANTHER" id="PTHR33527">
    <property type="entry name" value="OS07G0274300 PROTEIN"/>
    <property type="match status" value="1"/>
</dbReference>
<feature type="region of interest" description="Disordered" evidence="1">
    <location>
        <begin position="1"/>
        <end position="29"/>
    </location>
</feature>
<dbReference type="OrthoDB" id="1882251at2759"/>
<accession>A0A843WI49</accession>
<evidence type="ECO:0000256" key="1">
    <source>
        <dbReference type="SAM" id="MobiDB-lite"/>
    </source>
</evidence>
<dbReference type="EMBL" id="NMUH01003384">
    <property type="protein sequence ID" value="MQM05271.1"/>
    <property type="molecule type" value="Genomic_DNA"/>
</dbReference>